<dbReference type="EMBL" id="AEPD01000032">
    <property type="protein sequence ID" value="EFU29958.1"/>
    <property type="molecule type" value="Genomic_DNA"/>
</dbReference>
<dbReference type="STRING" id="873513.HMPREF6485_2068"/>
<organism evidence="2 3">
    <name type="scientific">Segatella buccae ATCC 33574</name>
    <dbReference type="NCBI Taxonomy" id="873513"/>
    <lineage>
        <taxon>Bacteria</taxon>
        <taxon>Pseudomonadati</taxon>
        <taxon>Bacteroidota</taxon>
        <taxon>Bacteroidia</taxon>
        <taxon>Bacteroidales</taxon>
        <taxon>Prevotellaceae</taxon>
        <taxon>Segatella</taxon>
    </lineage>
</organism>
<evidence type="ECO:0000313" key="3">
    <source>
        <dbReference type="Proteomes" id="UP000003112"/>
    </source>
</evidence>
<evidence type="ECO:0000313" key="2">
    <source>
        <dbReference type="EMBL" id="EFU29958.1"/>
    </source>
</evidence>
<keyword evidence="3" id="KW-1185">Reference proteome</keyword>
<protein>
    <submittedName>
        <fullName evidence="2">Uncharacterized protein</fullName>
    </submittedName>
</protein>
<sequence>MAFQNGRKTEKHFPLSPNNLTKEPHLQAERALFTTPFGPDCIHNKMAKPALGNWGAKKGEHVCTPLAMQRYY</sequence>
<dbReference type="Proteomes" id="UP000003112">
    <property type="component" value="Unassembled WGS sequence"/>
</dbReference>
<proteinExistence type="predicted"/>
<dbReference type="AlphaFoldDB" id="E6K904"/>
<feature type="region of interest" description="Disordered" evidence="1">
    <location>
        <begin position="1"/>
        <end position="22"/>
    </location>
</feature>
<comment type="caution">
    <text evidence="2">The sequence shown here is derived from an EMBL/GenBank/DDBJ whole genome shotgun (WGS) entry which is preliminary data.</text>
</comment>
<name>E6K904_9BACT</name>
<evidence type="ECO:0000256" key="1">
    <source>
        <dbReference type="SAM" id="MobiDB-lite"/>
    </source>
</evidence>
<accession>E6K904</accession>
<reference evidence="2 3" key="1">
    <citation type="submission" date="2010-10" db="EMBL/GenBank/DDBJ databases">
        <authorList>
            <person name="Muzny D."/>
            <person name="Qin X."/>
            <person name="Deng J."/>
            <person name="Jiang H."/>
            <person name="Liu Y."/>
            <person name="Qu J."/>
            <person name="Song X.-Z."/>
            <person name="Zhang L."/>
            <person name="Thornton R."/>
            <person name="Coyle M."/>
            <person name="Francisco L."/>
            <person name="Jackson L."/>
            <person name="Javaid M."/>
            <person name="Korchina V."/>
            <person name="Kovar C."/>
            <person name="Mata R."/>
            <person name="Mathew T."/>
            <person name="Ngo R."/>
            <person name="Nguyen L."/>
            <person name="Nguyen N."/>
            <person name="Okwuonu G."/>
            <person name="Ongeri F."/>
            <person name="Pham C."/>
            <person name="Simmons D."/>
            <person name="Wilczek-Boney K."/>
            <person name="Hale W."/>
            <person name="Jakkamsetti A."/>
            <person name="Pham P."/>
            <person name="Ruth R."/>
            <person name="San Lucas F."/>
            <person name="Warren J."/>
            <person name="Zhang J."/>
            <person name="Zhao Z."/>
            <person name="Zhou C."/>
            <person name="Zhu D."/>
            <person name="Lee S."/>
            <person name="Bess C."/>
            <person name="Blankenburg K."/>
            <person name="Forbes L."/>
            <person name="Fu Q."/>
            <person name="Gubbala S."/>
            <person name="Hirani K."/>
            <person name="Jayaseelan J.C."/>
            <person name="Lara F."/>
            <person name="Munidasa M."/>
            <person name="Palculict T."/>
            <person name="Patil S."/>
            <person name="Pu L.-L."/>
            <person name="Saada N."/>
            <person name="Tang L."/>
            <person name="Weissenberger G."/>
            <person name="Zhu Y."/>
            <person name="Hemphill L."/>
            <person name="Shang Y."/>
            <person name="Youmans B."/>
            <person name="Ayvaz T."/>
            <person name="Ross M."/>
            <person name="Santibanez J."/>
            <person name="Aqrawi P."/>
            <person name="Gross S."/>
            <person name="Joshi V."/>
            <person name="Fowler G."/>
            <person name="Nazareth L."/>
            <person name="Reid J."/>
            <person name="Worley K."/>
            <person name="Petrosino J."/>
            <person name="Highlander S."/>
            <person name="Gibbs R."/>
        </authorList>
    </citation>
    <scope>NUCLEOTIDE SEQUENCE [LARGE SCALE GENOMIC DNA]</scope>
    <source>
        <strain evidence="2 3">ATCC 33574</strain>
    </source>
</reference>
<gene>
    <name evidence="2" type="ORF">HMPREF6485_2068</name>
</gene>
<dbReference type="HOGENOM" id="CLU_2718944_0_0_10"/>